<protein>
    <submittedName>
        <fullName evidence="4">DUF4974 domain-containing protein</fullName>
    </submittedName>
</protein>
<dbReference type="Pfam" id="PF16344">
    <property type="entry name" value="FecR_C"/>
    <property type="match status" value="1"/>
</dbReference>
<dbReference type="Pfam" id="PF04773">
    <property type="entry name" value="FecR"/>
    <property type="match status" value="1"/>
</dbReference>
<dbReference type="OrthoDB" id="1097132at2"/>
<evidence type="ECO:0000313" key="7">
    <source>
        <dbReference type="Proteomes" id="UP000321621"/>
    </source>
</evidence>
<dbReference type="InterPro" id="IPR012373">
    <property type="entry name" value="Ferrdict_sens_TM"/>
</dbReference>
<evidence type="ECO:0000313" key="4">
    <source>
        <dbReference type="EMBL" id="RIV43451.1"/>
    </source>
</evidence>
<dbReference type="InterPro" id="IPR032508">
    <property type="entry name" value="FecR_C"/>
</dbReference>
<dbReference type="GO" id="GO:0016989">
    <property type="term" value="F:sigma factor antagonist activity"/>
    <property type="evidence" value="ECO:0007669"/>
    <property type="project" value="TreeGrafter"/>
</dbReference>
<feature type="domain" description="FecR protein" evidence="2">
    <location>
        <begin position="124"/>
        <end position="215"/>
    </location>
</feature>
<dbReference type="PANTHER" id="PTHR30273:SF2">
    <property type="entry name" value="PROTEIN FECR"/>
    <property type="match status" value="1"/>
</dbReference>
<keyword evidence="1" id="KW-0812">Transmembrane</keyword>
<feature type="domain" description="Protein FecR C-terminal" evidence="3">
    <location>
        <begin position="260"/>
        <end position="322"/>
    </location>
</feature>
<organism evidence="4 6">
    <name type="scientific">Flagellimonas pelagia</name>
    <dbReference type="NCBI Taxonomy" id="2306998"/>
    <lineage>
        <taxon>Bacteria</taxon>
        <taxon>Pseudomonadati</taxon>
        <taxon>Bacteroidota</taxon>
        <taxon>Flavobacteriia</taxon>
        <taxon>Flavobacteriales</taxon>
        <taxon>Flavobacteriaceae</taxon>
        <taxon>Flagellimonas</taxon>
    </lineage>
</organism>
<evidence type="ECO:0000313" key="6">
    <source>
        <dbReference type="Proteomes" id="UP000266691"/>
    </source>
</evidence>
<keyword evidence="7" id="KW-1185">Reference proteome</keyword>
<evidence type="ECO:0000313" key="5">
    <source>
        <dbReference type="EMBL" id="TXJ92791.1"/>
    </source>
</evidence>
<evidence type="ECO:0000256" key="1">
    <source>
        <dbReference type="SAM" id="Phobius"/>
    </source>
</evidence>
<proteinExistence type="predicted"/>
<sequence length="334" mass="37743">MYKRHTMDVSKEDIKCARKLSGEMNTDQERSMFEVNLLLDDGLRDRFQDYKLLWECYPKPDLPLKKKQSGNRIREAISPKASGKRIFLQTKMKVILAAAAVVLIGFSLYLFSMGDASRYTNHIIAQQGERKQITLPDGSSITINSGSELKFPEVFSKNSREVWLEGEAYFDISKDVERPFHVNTDGLTVQVLGTKFNVNTKGKTKTVSLESGKVQVTLKDSGDEIRLSPNEELQLNTETGEVVKRNFDVSKITAWKDNILLLDDMPLGDALIPINQFYGVEFTISDDLVASKKISAAFEDQDLDQFIQTLEFIADVKITPVSPKKFSIAPRDEN</sequence>
<comment type="caution">
    <text evidence="4">The sequence shown here is derived from an EMBL/GenBank/DDBJ whole genome shotgun (WGS) entry which is preliminary data.</text>
</comment>
<dbReference type="EMBL" id="QXFI01000031">
    <property type="protein sequence ID" value="RIV43451.1"/>
    <property type="molecule type" value="Genomic_DNA"/>
</dbReference>
<dbReference type="Proteomes" id="UP000321621">
    <property type="component" value="Unassembled WGS sequence"/>
</dbReference>
<accession>A0A3A1NI70</accession>
<dbReference type="Gene3D" id="2.60.120.1440">
    <property type="match status" value="1"/>
</dbReference>
<dbReference type="FunFam" id="2.60.120.1440:FF:000001">
    <property type="entry name" value="Putative anti-sigma factor"/>
    <property type="match status" value="1"/>
</dbReference>
<dbReference type="PANTHER" id="PTHR30273">
    <property type="entry name" value="PERIPLASMIC SIGNAL SENSOR AND SIGMA FACTOR ACTIVATOR FECR-RELATED"/>
    <property type="match status" value="1"/>
</dbReference>
<dbReference type="EMBL" id="VNWK01000031">
    <property type="protein sequence ID" value="TXJ92791.1"/>
    <property type="molecule type" value="Genomic_DNA"/>
</dbReference>
<reference evidence="5 7" key="2">
    <citation type="submission" date="2019-07" db="EMBL/GenBank/DDBJ databases">
        <title>Draft genome of two Muricauda strains isolated from deep sea.</title>
        <authorList>
            <person name="Sun C."/>
        </authorList>
    </citation>
    <scope>NUCLEOTIDE SEQUENCE [LARGE SCALE GENOMIC DNA]</scope>
    <source>
        <strain evidence="5 7">72</strain>
    </source>
</reference>
<feature type="transmembrane region" description="Helical" evidence="1">
    <location>
        <begin position="94"/>
        <end position="112"/>
    </location>
</feature>
<dbReference type="PIRSF" id="PIRSF018266">
    <property type="entry name" value="FecR"/>
    <property type="match status" value="1"/>
</dbReference>
<dbReference type="InterPro" id="IPR006860">
    <property type="entry name" value="FecR"/>
</dbReference>
<keyword evidence="1" id="KW-0472">Membrane</keyword>
<dbReference type="AlphaFoldDB" id="A0A3A1NI70"/>
<gene>
    <name evidence="4" type="ORF">D2V05_13615</name>
    <name evidence="5" type="ORF">FQ017_13485</name>
</gene>
<dbReference type="Gene3D" id="3.55.50.30">
    <property type="match status" value="1"/>
</dbReference>
<reference evidence="4 6" key="1">
    <citation type="submission" date="2018-08" db="EMBL/GenBank/DDBJ databases">
        <title>Proposal of Muricauda 72 sp.nov. and Muricauda NH166 sp.nov., isolated from seawater.</title>
        <authorList>
            <person name="Cheng H."/>
            <person name="Wu Y.-H."/>
            <person name="Guo L.-L."/>
            <person name="Xu X.-W."/>
        </authorList>
    </citation>
    <scope>NUCLEOTIDE SEQUENCE [LARGE SCALE GENOMIC DNA]</scope>
    <source>
        <strain evidence="4 6">72</strain>
    </source>
</reference>
<name>A0A3A1NI70_9FLAO</name>
<dbReference type="Proteomes" id="UP000266691">
    <property type="component" value="Unassembled WGS sequence"/>
</dbReference>
<evidence type="ECO:0000259" key="2">
    <source>
        <dbReference type="Pfam" id="PF04773"/>
    </source>
</evidence>
<evidence type="ECO:0000259" key="3">
    <source>
        <dbReference type="Pfam" id="PF16344"/>
    </source>
</evidence>
<keyword evidence="1" id="KW-1133">Transmembrane helix</keyword>